<evidence type="ECO:0000256" key="2">
    <source>
        <dbReference type="ARBA" id="ARBA00022692"/>
    </source>
</evidence>
<keyword evidence="2 5" id="KW-0812">Transmembrane</keyword>
<dbReference type="InterPro" id="IPR013525">
    <property type="entry name" value="ABC2_TM"/>
</dbReference>
<evidence type="ECO:0000313" key="8">
    <source>
        <dbReference type="Proteomes" id="UP001331761"/>
    </source>
</evidence>
<keyword evidence="8" id="KW-1185">Reference proteome</keyword>
<dbReference type="AlphaFoldDB" id="A0AAN8IE68"/>
<organism evidence="7 8">
    <name type="scientific">Trichostrongylus colubriformis</name>
    <name type="common">Black scour worm</name>
    <dbReference type="NCBI Taxonomy" id="6319"/>
    <lineage>
        <taxon>Eukaryota</taxon>
        <taxon>Metazoa</taxon>
        <taxon>Ecdysozoa</taxon>
        <taxon>Nematoda</taxon>
        <taxon>Chromadorea</taxon>
        <taxon>Rhabditida</taxon>
        <taxon>Rhabditina</taxon>
        <taxon>Rhabditomorpha</taxon>
        <taxon>Strongyloidea</taxon>
        <taxon>Trichostrongylidae</taxon>
        <taxon>Trichostrongylus</taxon>
    </lineage>
</organism>
<dbReference type="GO" id="GO:0016020">
    <property type="term" value="C:membrane"/>
    <property type="evidence" value="ECO:0007669"/>
    <property type="project" value="UniProtKB-SubCell"/>
</dbReference>
<keyword evidence="4 5" id="KW-0472">Membrane</keyword>
<protein>
    <recommendedName>
        <fullName evidence="6">ABC-2 type transporter transmembrane domain-containing protein</fullName>
    </recommendedName>
</protein>
<evidence type="ECO:0000313" key="7">
    <source>
        <dbReference type="EMBL" id="KAK5965792.1"/>
    </source>
</evidence>
<evidence type="ECO:0000256" key="1">
    <source>
        <dbReference type="ARBA" id="ARBA00004141"/>
    </source>
</evidence>
<comment type="caution">
    <text evidence="7">The sequence shown here is derived from an EMBL/GenBank/DDBJ whole genome shotgun (WGS) entry which is preliminary data.</text>
</comment>
<feature type="transmembrane region" description="Helical" evidence="5">
    <location>
        <begin position="329"/>
        <end position="350"/>
    </location>
</feature>
<feature type="transmembrane region" description="Helical" evidence="5">
    <location>
        <begin position="370"/>
        <end position="393"/>
    </location>
</feature>
<comment type="subcellular location">
    <subcellularLocation>
        <location evidence="1">Membrane</location>
        <topology evidence="1">Multi-pass membrane protein</topology>
    </subcellularLocation>
</comment>
<proteinExistence type="predicted"/>
<evidence type="ECO:0000256" key="5">
    <source>
        <dbReference type="SAM" id="Phobius"/>
    </source>
</evidence>
<gene>
    <name evidence="7" type="ORF">GCK32_011699</name>
</gene>
<name>A0AAN8IE68_TRICO</name>
<reference evidence="7 8" key="1">
    <citation type="submission" date="2019-10" db="EMBL/GenBank/DDBJ databases">
        <title>Assembly and Annotation for the nematode Trichostrongylus colubriformis.</title>
        <authorList>
            <person name="Martin J."/>
        </authorList>
    </citation>
    <scope>NUCLEOTIDE SEQUENCE [LARGE SCALE GENOMIC DNA]</scope>
    <source>
        <strain evidence="7">G859</strain>
        <tissue evidence="7">Whole worm</tissue>
    </source>
</reference>
<keyword evidence="3 5" id="KW-1133">Transmembrane helix</keyword>
<dbReference type="Pfam" id="PF12698">
    <property type="entry name" value="ABC2_membrane_3"/>
    <property type="match status" value="1"/>
</dbReference>
<evidence type="ECO:0000259" key="6">
    <source>
        <dbReference type="Pfam" id="PF12698"/>
    </source>
</evidence>
<accession>A0AAN8IE68</accession>
<dbReference type="EMBL" id="WIXE01024228">
    <property type="protein sequence ID" value="KAK5965792.1"/>
    <property type="molecule type" value="Genomic_DNA"/>
</dbReference>
<dbReference type="GO" id="GO:0140359">
    <property type="term" value="F:ABC-type transporter activity"/>
    <property type="evidence" value="ECO:0007669"/>
    <property type="project" value="InterPro"/>
</dbReference>
<sequence length="413" mass="46858">MVTSQPALPLIPEMYGNYTYSYVSLWDRDPSSLSYKIMESFEEPPDMGTRCVNNIPVFRSDLPTSKVFWIGKKKPEQLVAGCDRTVGNGTFHWNANETEIPYNADVNCQCMDTLVWNCTAKDYPLDSIPTVTLNTTMRVLDMSYRNISQMRKFQAWFNNKLYTSLPIFTSFLSNALLRVESHDTDPSDLGIVTVNHPMNQTVKSSIDAQGSSKLIVFRIVLIVLVLCVIPAGFTVFLVEERVCDAFHLQLVSGLSRRTYWLTGYVFDMSIYIISVIAILLIYVIFDVKEFAYSFEALCSFFLVFLLYGLCAVLWAYILQRRFEVPALSFVMISIGTFFVGIVASLTVIVIEQLMQQDPTLIGPHNVCSMVFLILPQYNLGMAIFRGSFVFQLIQLGENFLKELNRPDLASSLP</sequence>
<feature type="transmembrane region" description="Helical" evidence="5">
    <location>
        <begin position="215"/>
        <end position="238"/>
    </location>
</feature>
<evidence type="ECO:0000256" key="4">
    <source>
        <dbReference type="ARBA" id="ARBA00023136"/>
    </source>
</evidence>
<feature type="non-terminal residue" evidence="7">
    <location>
        <position position="413"/>
    </location>
</feature>
<feature type="transmembrane region" description="Helical" evidence="5">
    <location>
        <begin position="259"/>
        <end position="285"/>
    </location>
</feature>
<evidence type="ECO:0000256" key="3">
    <source>
        <dbReference type="ARBA" id="ARBA00022989"/>
    </source>
</evidence>
<feature type="domain" description="ABC-2 type transporter transmembrane" evidence="6">
    <location>
        <begin position="152"/>
        <end position="387"/>
    </location>
</feature>
<feature type="transmembrane region" description="Helical" evidence="5">
    <location>
        <begin position="291"/>
        <end position="317"/>
    </location>
</feature>
<dbReference type="Proteomes" id="UP001331761">
    <property type="component" value="Unassembled WGS sequence"/>
</dbReference>